<dbReference type="Pfam" id="PF22942">
    <property type="entry name" value="DUF7025"/>
    <property type="match status" value="1"/>
</dbReference>
<gene>
    <name evidence="3" type="ORF">DL762_006371</name>
</gene>
<dbReference type="InterPro" id="IPR003593">
    <property type="entry name" value="AAA+_ATPase"/>
</dbReference>
<evidence type="ECO:0000313" key="4">
    <source>
        <dbReference type="Proteomes" id="UP000294003"/>
    </source>
</evidence>
<feature type="compositionally biased region" description="Polar residues" evidence="1">
    <location>
        <begin position="961"/>
        <end position="987"/>
    </location>
</feature>
<feature type="compositionally biased region" description="Basic and acidic residues" evidence="1">
    <location>
        <begin position="47"/>
        <end position="56"/>
    </location>
</feature>
<protein>
    <recommendedName>
        <fullName evidence="2">AAA+ ATPase domain-containing protein</fullName>
    </recommendedName>
</protein>
<dbReference type="EMBL" id="QJNS01000200">
    <property type="protein sequence ID" value="RYO82949.1"/>
    <property type="molecule type" value="Genomic_DNA"/>
</dbReference>
<feature type="compositionally biased region" description="Polar residues" evidence="1">
    <location>
        <begin position="906"/>
        <end position="917"/>
    </location>
</feature>
<dbReference type="Proteomes" id="UP000294003">
    <property type="component" value="Unassembled WGS sequence"/>
</dbReference>
<dbReference type="InterPro" id="IPR054289">
    <property type="entry name" value="DUF7025"/>
</dbReference>
<reference evidence="3 4" key="1">
    <citation type="submission" date="2018-06" db="EMBL/GenBank/DDBJ databases">
        <title>Complete Genomes of Monosporascus.</title>
        <authorList>
            <person name="Robinson A.J."/>
            <person name="Natvig D.O."/>
        </authorList>
    </citation>
    <scope>NUCLEOTIDE SEQUENCE [LARGE SCALE GENOMIC DNA]</scope>
    <source>
        <strain evidence="3 4">CBS 609.92</strain>
    </source>
</reference>
<accession>A0ABY0H6I3</accession>
<sequence length="1074" mass="122136">MSNPEATYVRPPVVDDEISTPEACVDMAGFLNQATDAPKGATASAEDVGKGTDPKVEREEAKEKCWENKRRKLPLVVDARWLNFEQFKNRYSLSEGMEIIEFLRGHPHIAQEVAREKSRRTSKKGDTRPARPIADADTNWIQRIRIQSPQLLLLLSRLTGHGDQWTITRPRVFFQPFRIFYYYLKPVKKCLKILEDRWSNSSTGHNHETFSLADAEALLETGPSKGEGPESDSFGDDGFPEDAAVAGEKDPEVVVSGPLLDSPVTLSHVRKYVELVENYIKPLWEKAKGTSKRKIRFQDLSMSFQSGELLYVPPVSDYARNTETAKASTVKMYQSAWRLYSMVLSPVKDVDPDDTHKLTKREIFIYAYYYDYDGTSYIPVSHRFAITDYEGEKDITTLQIYPMRFHKDAEKIKAGLHKQGQWFQQAVRQRHLCYDGWTLTHGPTGGTIESTKMSNLPTREHIDGDVIIDFVEGYKSDAAVGPGPSSWDELADFDDSGWPVGDDELSIRYLDMTANRQLRVIGELKDMTQRGEWYGGKMQNEHIKSRSRLKAFNEGKHVTVLEDDDLILLPRRVVGYAFRERKFYMLDIQALMEIPASQDVFKDLKIDPTHRTMVLSLVKSHLEKQATQKQRPSVNLNQDLIRGKGSGLVILLHGVPGVGKTATAEAVAQVFKKPLFVITCGDLGFLPGDVEDALRGIFRLAHHWDCVLLLDEADIFLSRRELGDLKRNALVSGNQTVDIFKVNIRKLEEIEKKKQDLLAETNPDAPKPPAMAIDKLNILRWAASHFDRHKKSPEQRWNGRQIRNAFQIAYSLAHFDIDTPGDPQIENESSQHPSEGGGVDVPVRVPHLDWVHFDKVAQAIEKFEDYLYHAAAETPMDQAKRTHIRYDYYPTQETQHPTGYLPPPSYRNQSQIPTNTRPAPLQGQRPRQQQELAREEQRTPTRMQNSGQPQQRRLNVPGKAQQRSNMNAPAQQRTPSPVASRQYTHMNPSPGRARKTPLSKRNDSGYSSWGTDPRMPDPLSAQDTHGQDDEVDAEFYDFEGEQGPQGNHGDNDSYFDQPDMSYENEAVAEEFDDF</sequence>
<feature type="region of interest" description="Disordered" evidence="1">
    <location>
        <begin position="819"/>
        <end position="841"/>
    </location>
</feature>
<dbReference type="InterPro" id="IPR056599">
    <property type="entry name" value="AAA_lid_fung"/>
</dbReference>
<dbReference type="PANTHER" id="PTHR46411">
    <property type="entry name" value="FAMILY ATPASE, PUTATIVE-RELATED"/>
    <property type="match status" value="1"/>
</dbReference>
<keyword evidence="4" id="KW-1185">Reference proteome</keyword>
<feature type="compositionally biased region" description="Polar residues" evidence="1">
    <location>
        <begin position="940"/>
        <end position="953"/>
    </location>
</feature>
<proteinExistence type="predicted"/>
<feature type="compositionally biased region" description="Acidic residues" evidence="1">
    <location>
        <begin position="229"/>
        <end position="240"/>
    </location>
</feature>
<feature type="region of interest" description="Disordered" evidence="1">
    <location>
        <begin position="35"/>
        <end position="56"/>
    </location>
</feature>
<evidence type="ECO:0000313" key="3">
    <source>
        <dbReference type="EMBL" id="RYO82949.1"/>
    </source>
</evidence>
<dbReference type="Gene3D" id="3.40.50.300">
    <property type="entry name" value="P-loop containing nucleotide triphosphate hydrolases"/>
    <property type="match status" value="1"/>
</dbReference>
<name>A0ABY0H6I3_9PEZI</name>
<dbReference type="Pfam" id="PF23232">
    <property type="entry name" value="AAA_lid_13"/>
    <property type="match status" value="1"/>
</dbReference>
<feature type="region of interest" description="Disordered" evidence="1">
    <location>
        <begin position="114"/>
        <end position="134"/>
    </location>
</feature>
<comment type="caution">
    <text evidence="3">The sequence shown here is derived from an EMBL/GenBank/DDBJ whole genome shotgun (WGS) entry which is preliminary data.</text>
</comment>
<organism evidence="3 4">
    <name type="scientific">Monosporascus cannonballus</name>
    <dbReference type="NCBI Taxonomy" id="155416"/>
    <lineage>
        <taxon>Eukaryota</taxon>
        <taxon>Fungi</taxon>
        <taxon>Dikarya</taxon>
        <taxon>Ascomycota</taxon>
        <taxon>Pezizomycotina</taxon>
        <taxon>Sordariomycetes</taxon>
        <taxon>Xylariomycetidae</taxon>
        <taxon>Xylariales</taxon>
        <taxon>Xylariales incertae sedis</taxon>
        <taxon>Monosporascus</taxon>
    </lineage>
</organism>
<dbReference type="PANTHER" id="PTHR46411:SF3">
    <property type="entry name" value="AAA+ ATPASE DOMAIN-CONTAINING PROTEIN"/>
    <property type="match status" value="1"/>
</dbReference>
<feature type="domain" description="AAA+ ATPase" evidence="2">
    <location>
        <begin position="646"/>
        <end position="792"/>
    </location>
</feature>
<feature type="compositionally biased region" description="Acidic residues" evidence="1">
    <location>
        <begin position="1029"/>
        <end position="1040"/>
    </location>
</feature>
<dbReference type="SUPFAM" id="SSF52540">
    <property type="entry name" value="P-loop containing nucleoside triphosphate hydrolases"/>
    <property type="match status" value="1"/>
</dbReference>
<dbReference type="InterPro" id="IPR003959">
    <property type="entry name" value="ATPase_AAA_core"/>
</dbReference>
<feature type="region of interest" description="Disordered" evidence="1">
    <location>
        <begin position="220"/>
        <end position="242"/>
    </location>
</feature>
<dbReference type="Pfam" id="PF00004">
    <property type="entry name" value="AAA"/>
    <property type="match status" value="1"/>
</dbReference>
<evidence type="ECO:0000256" key="1">
    <source>
        <dbReference type="SAM" id="MobiDB-lite"/>
    </source>
</evidence>
<dbReference type="InterPro" id="IPR027417">
    <property type="entry name" value="P-loop_NTPase"/>
</dbReference>
<evidence type="ECO:0000259" key="2">
    <source>
        <dbReference type="SMART" id="SM00382"/>
    </source>
</evidence>
<dbReference type="SMART" id="SM00382">
    <property type="entry name" value="AAA"/>
    <property type="match status" value="1"/>
</dbReference>
<feature type="region of interest" description="Disordered" evidence="1">
    <location>
        <begin position="892"/>
        <end position="1074"/>
    </location>
</feature>